<organism evidence="1 2">
    <name type="scientific">Rhizopogon vinicolor AM-OR11-026</name>
    <dbReference type="NCBI Taxonomy" id="1314800"/>
    <lineage>
        <taxon>Eukaryota</taxon>
        <taxon>Fungi</taxon>
        <taxon>Dikarya</taxon>
        <taxon>Basidiomycota</taxon>
        <taxon>Agaricomycotina</taxon>
        <taxon>Agaricomycetes</taxon>
        <taxon>Agaricomycetidae</taxon>
        <taxon>Boletales</taxon>
        <taxon>Suillineae</taxon>
        <taxon>Rhizopogonaceae</taxon>
        <taxon>Rhizopogon</taxon>
    </lineage>
</organism>
<proteinExistence type="predicted"/>
<evidence type="ECO:0000313" key="1">
    <source>
        <dbReference type="EMBL" id="OAX34026.1"/>
    </source>
</evidence>
<dbReference type="AlphaFoldDB" id="A0A1B7MN51"/>
<evidence type="ECO:0000313" key="2">
    <source>
        <dbReference type="Proteomes" id="UP000092154"/>
    </source>
</evidence>
<keyword evidence="2" id="KW-1185">Reference proteome</keyword>
<dbReference type="EMBL" id="KV448670">
    <property type="protein sequence ID" value="OAX34026.1"/>
    <property type="molecule type" value="Genomic_DNA"/>
</dbReference>
<gene>
    <name evidence="1" type="ORF">K503DRAFT_474998</name>
</gene>
<protein>
    <submittedName>
        <fullName evidence="1">Uncharacterized protein</fullName>
    </submittedName>
</protein>
<accession>A0A1B7MN51</accession>
<name>A0A1B7MN51_9AGAM</name>
<reference evidence="1 2" key="1">
    <citation type="submission" date="2016-06" db="EMBL/GenBank/DDBJ databases">
        <title>Comparative genomics of the ectomycorrhizal sister species Rhizopogon vinicolor and Rhizopogon vesiculosus (Basidiomycota: Boletales) reveals a divergence of the mating type B locus.</title>
        <authorList>
            <consortium name="DOE Joint Genome Institute"/>
            <person name="Mujic A.B."/>
            <person name="Kuo A."/>
            <person name="Tritt A."/>
            <person name="Lipzen A."/>
            <person name="Chen C."/>
            <person name="Johnson J."/>
            <person name="Sharma A."/>
            <person name="Barry K."/>
            <person name="Grigoriev I.V."/>
            <person name="Spatafora J.W."/>
        </authorList>
    </citation>
    <scope>NUCLEOTIDE SEQUENCE [LARGE SCALE GENOMIC DNA]</scope>
    <source>
        <strain evidence="1 2">AM-OR11-026</strain>
    </source>
</reference>
<dbReference type="Proteomes" id="UP000092154">
    <property type="component" value="Unassembled WGS sequence"/>
</dbReference>
<sequence length="64" mass="7426">MLFQININIVTNQFGHWTKLVVTTANSEIVVRGRPVVFEKSKNQKNTEKSKNSFMHYTHFSSLV</sequence>
<dbReference type="InParanoid" id="A0A1B7MN51"/>